<dbReference type="SUPFAM" id="SSF53335">
    <property type="entry name" value="S-adenosyl-L-methionine-dependent methyltransferases"/>
    <property type="match status" value="1"/>
</dbReference>
<dbReference type="CDD" id="cd16401">
    <property type="entry name" value="ParB_N_like_MT"/>
    <property type="match status" value="1"/>
</dbReference>
<dbReference type="OrthoDB" id="9773571at2"/>
<dbReference type="GO" id="GO:0003677">
    <property type="term" value="F:DNA binding"/>
    <property type="evidence" value="ECO:0007669"/>
    <property type="project" value="InterPro"/>
</dbReference>
<organism evidence="7 8">
    <name type="scientific">Acetatifactor muris</name>
    <dbReference type="NCBI Taxonomy" id="879566"/>
    <lineage>
        <taxon>Bacteria</taxon>
        <taxon>Bacillati</taxon>
        <taxon>Bacillota</taxon>
        <taxon>Clostridia</taxon>
        <taxon>Lachnospirales</taxon>
        <taxon>Lachnospiraceae</taxon>
        <taxon>Acetatifactor</taxon>
    </lineage>
</organism>
<comment type="similarity">
    <text evidence="1 5">Belongs to the N(4)/N(6)-methyltransferase family.</text>
</comment>
<evidence type="ECO:0000256" key="1">
    <source>
        <dbReference type="ARBA" id="ARBA00006594"/>
    </source>
</evidence>
<dbReference type="InterPro" id="IPR036086">
    <property type="entry name" value="ParB/Sulfiredoxin_sf"/>
</dbReference>
<evidence type="ECO:0000313" key="7">
    <source>
        <dbReference type="EMBL" id="SOY30067.1"/>
    </source>
</evidence>
<dbReference type="GO" id="GO:0008170">
    <property type="term" value="F:N-methyltransferase activity"/>
    <property type="evidence" value="ECO:0007669"/>
    <property type="project" value="InterPro"/>
</dbReference>
<accession>A0A2K4ZHV6</accession>
<dbReference type="GO" id="GO:0032259">
    <property type="term" value="P:methylation"/>
    <property type="evidence" value="ECO:0007669"/>
    <property type="project" value="UniProtKB-KW"/>
</dbReference>
<evidence type="ECO:0000256" key="3">
    <source>
        <dbReference type="ARBA" id="ARBA00022679"/>
    </source>
</evidence>
<dbReference type="InterPro" id="IPR015840">
    <property type="entry name" value="DNA_MeTrfase_ParB"/>
</dbReference>
<dbReference type="RefSeq" id="WP_103240129.1">
    <property type="nucleotide sequence ID" value="NZ_JANJZD010000012.1"/>
</dbReference>
<keyword evidence="3 7" id="KW-0808">Transferase</keyword>
<evidence type="ECO:0000256" key="5">
    <source>
        <dbReference type="RuleBase" id="RU362026"/>
    </source>
</evidence>
<sequence length="448" mass="51060">MELIKRNLSDLKPAEYNPRKALTPSDPEYQRIAASIEEFGYVDPIIINSDNTIIGGHQRRTVMLDLGYTEADCILVEMDKTREKALNIALNKITGEWDEAALKDLLIDLDKADYNVNLTGFDGDEIEKLFAAVELTQEANDDGYDPDEKLKELTEIRTRPGDIWQLGSHRLMCGDATDLSDVERLMEGAAADLIITDPPYNVDYETKDKSLERSYKRNKTRTSNEIQNDKMSDNAFYSFLYKAFCNFNEAARPGCSVYIFHADSEGINFRTAMREAGFYQAQTLIWEKNQFVIGRQDYHWRHEPILYGWKEGAGHYFGGGRGQDTVFIEDDIDFTAMKKAELVAYIEGIREKLQQDTTVLYEKKPARSDKHPTMKPVALFGRLITNSSKYGDNVADFFGGSGTTLIACEQLNRSAYLMEINEKYCDIIIDRWEEYTGQKAVRVREGGA</sequence>
<dbReference type="Pfam" id="PF02195">
    <property type="entry name" value="ParB_N"/>
    <property type="match status" value="1"/>
</dbReference>
<dbReference type="SMART" id="SM00470">
    <property type="entry name" value="ParB"/>
    <property type="match status" value="1"/>
</dbReference>
<evidence type="ECO:0000256" key="2">
    <source>
        <dbReference type="ARBA" id="ARBA00022603"/>
    </source>
</evidence>
<dbReference type="Proteomes" id="UP000236311">
    <property type="component" value="Unassembled WGS sequence"/>
</dbReference>
<dbReference type="PROSITE" id="PS00092">
    <property type="entry name" value="N6_MTASE"/>
    <property type="match status" value="1"/>
</dbReference>
<evidence type="ECO:0000259" key="6">
    <source>
        <dbReference type="SMART" id="SM00470"/>
    </source>
</evidence>
<proteinExistence type="inferred from homology"/>
<dbReference type="PRINTS" id="PR00508">
    <property type="entry name" value="S21N4MTFRASE"/>
</dbReference>
<dbReference type="PIRSF" id="PIRSF036758">
    <property type="entry name" value="Aden_M_ParB"/>
    <property type="match status" value="1"/>
</dbReference>
<evidence type="ECO:0000313" key="8">
    <source>
        <dbReference type="Proteomes" id="UP000236311"/>
    </source>
</evidence>
<dbReference type="InterPro" id="IPR002052">
    <property type="entry name" value="DNA_methylase_N6_adenine_CS"/>
</dbReference>
<dbReference type="EC" id="2.1.1.-" evidence="5"/>
<evidence type="ECO:0000256" key="4">
    <source>
        <dbReference type="ARBA" id="ARBA00022747"/>
    </source>
</evidence>
<keyword evidence="2 7" id="KW-0489">Methyltransferase</keyword>
<dbReference type="InterPro" id="IPR002941">
    <property type="entry name" value="DNA_methylase_N4/N6"/>
</dbReference>
<protein>
    <recommendedName>
        <fullName evidence="5">Methyltransferase</fullName>
        <ecNumber evidence="5">2.1.1.-</ecNumber>
    </recommendedName>
</protein>
<dbReference type="InterPro" id="IPR003115">
    <property type="entry name" value="ParB_N"/>
</dbReference>
<reference evidence="7 8" key="1">
    <citation type="submission" date="2018-01" db="EMBL/GenBank/DDBJ databases">
        <authorList>
            <person name="Gaut B.S."/>
            <person name="Morton B.R."/>
            <person name="Clegg M.T."/>
            <person name="Duvall M.R."/>
        </authorList>
    </citation>
    <scope>NUCLEOTIDE SEQUENCE [LARGE SCALE GENOMIC DNA]</scope>
    <source>
        <strain evidence="7">GP69</strain>
    </source>
</reference>
<feature type="domain" description="ParB-like N-terminal" evidence="6">
    <location>
        <begin position="4"/>
        <end position="92"/>
    </location>
</feature>
<dbReference type="SUPFAM" id="SSF110849">
    <property type="entry name" value="ParB/Sulfiredoxin"/>
    <property type="match status" value="1"/>
</dbReference>
<dbReference type="Pfam" id="PF01555">
    <property type="entry name" value="N6_N4_Mtase"/>
    <property type="match status" value="1"/>
</dbReference>
<name>A0A2K4ZHV6_9FIRM</name>
<dbReference type="Gene3D" id="3.90.1530.10">
    <property type="entry name" value="Conserved hypothetical protein from pyrococcus furiosus pfu- 392566-001, ParB domain"/>
    <property type="match status" value="1"/>
</dbReference>
<dbReference type="InterPro" id="IPR001091">
    <property type="entry name" value="RM_Methyltransferase"/>
</dbReference>
<dbReference type="EMBL" id="OFSM01000013">
    <property type="protein sequence ID" value="SOY30067.1"/>
    <property type="molecule type" value="Genomic_DNA"/>
</dbReference>
<keyword evidence="8" id="KW-1185">Reference proteome</keyword>
<gene>
    <name evidence="7" type="primary">dpnA_1</name>
    <name evidence="7" type="ORF">AMURIS_02790</name>
</gene>
<keyword evidence="4" id="KW-0680">Restriction system</keyword>
<dbReference type="AlphaFoldDB" id="A0A2K4ZHV6"/>
<dbReference type="InterPro" id="IPR029063">
    <property type="entry name" value="SAM-dependent_MTases_sf"/>
</dbReference>
<dbReference type="GO" id="GO:0009307">
    <property type="term" value="P:DNA restriction-modification system"/>
    <property type="evidence" value="ECO:0007669"/>
    <property type="project" value="UniProtKB-KW"/>
</dbReference>
<dbReference type="Gene3D" id="3.40.50.150">
    <property type="entry name" value="Vaccinia Virus protein VP39"/>
    <property type="match status" value="1"/>
</dbReference>